<feature type="domain" description="Gliding motility-associated protein GldM N-terminal" evidence="2">
    <location>
        <begin position="31"/>
        <end position="226"/>
    </location>
</feature>
<keyword evidence="6" id="KW-1185">Reference proteome</keyword>
<evidence type="ECO:0000259" key="1">
    <source>
        <dbReference type="Pfam" id="PF12080"/>
    </source>
</evidence>
<dbReference type="EMBL" id="PVYX01000001">
    <property type="protein sequence ID" value="PRX56320.1"/>
    <property type="molecule type" value="Genomic_DNA"/>
</dbReference>
<dbReference type="InterPro" id="IPR048406">
    <property type="entry name" value="GldM_Ig-like-2"/>
</dbReference>
<dbReference type="OrthoDB" id="1490890at2"/>
<sequence length="526" mass="57724">MASGKQTPRQKMINLMYLIFIAMLALNMSKEVLAAFGLMNEKLETSNTKMTASNEGFLEGLATKASENEEEYGTLYKNAQEVKELSDKYYNYLEGIKKGMVEGLEDPKDYVVMDKSDYLDNLFFQGDNLKSEGKKFVSEIEGYRDGVVNSLPKDKFKEIKEAVKTRFATGDGKKDDGKVEKRDGTRQDWINYHYEGFPLVASLTKITQLQADIKTTEQEVLKSLLEGNLTAAVSLTNFQSSLAAPKTAYYTGEKYDGKIIVSKTDKTSTPVKAELTLDGRKLAEGKDYVLEAGGIKMLIGAGTAGDHEIKGTMYFMQDGKEVPVEVNNVFATITKPNAAVISADKMNVVYRGVANPMTISIPGIPDNKVRASAAGLSKRSGSKYVMNPGKGRTVTITASGTLPDGKPISTKSEFRIKDIPRPSGTVRGEAGSVKMPRRNLEISTISAMLEDFDFDLNLSVGGFKFKVPGQPTIVVKGNKLNAQAKSALKRARRGDAVQIFDINAFITNNRSYKLKKVSPVVVELTN</sequence>
<dbReference type="Pfam" id="PF12080">
    <property type="entry name" value="GldM_4th"/>
    <property type="match status" value="1"/>
</dbReference>
<comment type="caution">
    <text evidence="5">The sequence shown here is derived from an EMBL/GenBank/DDBJ whole genome shotgun (WGS) entry which is preliminary data.</text>
</comment>
<gene>
    <name evidence="5" type="ORF">CLV81_0315</name>
</gene>
<reference evidence="5 6" key="1">
    <citation type="submission" date="2018-03" db="EMBL/GenBank/DDBJ databases">
        <title>Genomic Encyclopedia of Archaeal and Bacterial Type Strains, Phase II (KMG-II): from individual species to whole genera.</title>
        <authorList>
            <person name="Goeker M."/>
        </authorList>
    </citation>
    <scope>NUCLEOTIDE SEQUENCE [LARGE SCALE GENOMIC DNA]</scope>
    <source>
        <strain evidence="5 6">DSM 25027</strain>
    </source>
</reference>
<dbReference type="InterPro" id="IPR022720">
    <property type="entry name" value="Motility-assoc_prot_GldM_N"/>
</dbReference>
<evidence type="ECO:0000259" key="3">
    <source>
        <dbReference type="Pfam" id="PF21601"/>
    </source>
</evidence>
<dbReference type="Proteomes" id="UP000237640">
    <property type="component" value="Unassembled WGS sequence"/>
</dbReference>
<dbReference type="InterPro" id="IPR048405">
    <property type="entry name" value="GldM_Ig-like-1"/>
</dbReference>
<dbReference type="NCBIfam" id="TIGR03517">
    <property type="entry name" value="GldM_gliding"/>
    <property type="match status" value="1"/>
</dbReference>
<organism evidence="5 6">
    <name type="scientific">Flagellimonas meridianipacifica</name>
    <dbReference type="NCBI Taxonomy" id="1080225"/>
    <lineage>
        <taxon>Bacteria</taxon>
        <taxon>Pseudomonadati</taxon>
        <taxon>Bacteroidota</taxon>
        <taxon>Flavobacteriia</taxon>
        <taxon>Flavobacteriales</taxon>
        <taxon>Flavobacteriaceae</taxon>
        <taxon>Flagellimonas</taxon>
    </lineage>
</organism>
<accession>A0A2T0MFG9</accession>
<proteinExistence type="predicted"/>
<evidence type="ECO:0000259" key="4">
    <source>
        <dbReference type="Pfam" id="PF21602"/>
    </source>
</evidence>
<protein>
    <submittedName>
        <fullName evidence="5">Gliding motility-associated protein GldM</fullName>
    </submittedName>
</protein>
<evidence type="ECO:0000259" key="2">
    <source>
        <dbReference type="Pfam" id="PF12081"/>
    </source>
</evidence>
<dbReference type="Pfam" id="PF21602">
    <property type="entry name" value="GldM_3rd"/>
    <property type="match status" value="1"/>
</dbReference>
<feature type="domain" description="Gliding motility-associated protein GldM first immunoglobulin-like" evidence="3">
    <location>
        <begin position="230"/>
        <end position="333"/>
    </location>
</feature>
<evidence type="ECO:0000313" key="6">
    <source>
        <dbReference type="Proteomes" id="UP000237640"/>
    </source>
</evidence>
<feature type="domain" description="Gliding motility-associated protein GldM C-terminal" evidence="1">
    <location>
        <begin position="420"/>
        <end position="524"/>
    </location>
</feature>
<dbReference type="Pfam" id="PF21601">
    <property type="entry name" value="GldM_2nd"/>
    <property type="match status" value="1"/>
</dbReference>
<dbReference type="AlphaFoldDB" id="A0A2T0MFG9"/>
<dbReference type="RefSeq" id="WP_106143309.1">
    <property type="nucleotide sequence ID" value="NZ_PVYX01000001.1"/>
</dbReference>
<feature type="domain" description="Gliding motility-associated protein GldM second immunoglobulin-like" evidence="4">
    <location>
        <begin position="339"/>
        <end position="417"/>
    </location>
</feature>
<name>A0A2T0MFG9_9FLAO</name>
<dbReference type="InterPro" id="IPR019859">
    <property type="entry name" value="Motility-assoc_prot_GldM"/>
</dbReference>
<evidence type="ECO:0000313" key="5">
    <source>
        <dbReference type="EMBL" id="PRX56320.1"/>
    </source>
</evidence>
<dbReference type="Pfam" id="PF12081">
    <property type="entry name" value="GldM_1st"/>
    <property type="match status" value="1"/>
</dbReference>
<dbReference type="InterPro" id="IPR022719">
    <property type="entry name" value="Motility-assoc_prot_GldM_C"/>
</dbReference>